<reference evidence="2" key="1">
    <citation type="submission" date="2020-04" db="EMBL/GenBank/DDBJ databases">
        <authorList>
            <person name="Chiriac C."/>
            <person name="Salcher M."/>
            <person name="Ghai R."/>
            <person name="Kavagutti S V."/>
        </authorList>
    </citation>
    <scope>NUCLEOTIDE SEQUENCE</scope>
</reference>
<accession>A0A6J5KK06</accession>
<feature type="region of interest" description="Disordered" evidence="1">
    <location>
        <begin position="113"/>
        <end position="133"/>
    </location>
</feature>
<dbReference type="EMBL" id="LR796167">
    <property type="protein sequence ID" value="CAB4122518.1"/>
    <property type="molecule type" value="Genomic_DNA"/>
</dbReference>
<gene>
    <name evidence="2" type="ORF">UFOVP29_31</name>
</gene>
<proteinExistence type="predicted"/>
<name>A0A6J5KK06_9CAUD</name>
<evidence type="ECO:0000313" key="2">
    <source>
        <dbReference type="EMBL" id="CAB4122518.1"/>
    </source>
</evidence>
<protein>
    <submittedName>
        <fullName evidence="2">Uncharacterized protein</fullName>
    </submittedName>
</protein>
<evidence type="ECO:0000256" key="1">
    <source>
        <dbReference type="SAM" id="MobiDB-lite"/>
    </source>
</evidence>
<organism evidence="2">
    <name type="scientific">uncultured Caudovirales phage</name>
    <dbReference type="NCBI Taxonomy" id="2100421"/>
    <lineage>
        <taxon>Viruses</taxon>
        <taxon>Duplodnaviria</taxon>
        <taxon>Heunggongvirae</taxon>
        <taxon>Uroviricota</taxon>
        <taxon>Caudoviricetes</taxon>
        <taxon>Peduoviridae</taxon>
        <taxon>Maltschvirus</taxon>
        <taxon>Maltschvirus maltsch</taxon>
    </lineage>
</organism>
<sequence length="133" mass="14208">MPSISMILGIALLIVVGAFGAYFKYSQDTIATLEQDKAKLTVAVDLQKKTIEDMKAQFAQQAGAITDLQKSMNANTSAQMDLQRKLQTHNLNKAAGANPADIEARINKGTANAFGDLESFTSGKPPTPPTVKP</sequence>